<accession>A0ABW5A956</accession>
<comment type="caution">
    <text evidence="1">The sequence shown here is derived from an EMBL/GenBank/DDBJ whole genome shotgun (WGS) entry which is preliminary data.</text>
</comment>
<keyword evidence="2" id="KW-1185">Reference proteome</keyword>
<organism evidence="1 2">
    <name type="scientific">Rhodobacter lacus</name>
    <dbReference type="NCBI Taxonomy" id="1641972"/>
    <lineage>
        <taxon>Bacteria</taxon>
        <taxon>Pseudomonadati</taxon>
        <taxon>Pseudomonadota</taxon>
        <taxon>Alphaproteobacteria</taxon>
        <taxon>Rhodobacterales</taxon>
        <taxon>Rhodobacter group</taxon>
        <taxon>Rhodobacter</taxon>
    </lineage>
</organism>
<dbReference type="EMBL" id="JBHUIX010000012">
    <property type="protein sequence ID" value="MFD2174827.1"/>
    <property type="molecule type" value="Genomic_DNA"/>
</dbReference>
<evidence type="ECO:0000313" key="1">
    <source>
        <dbReference type="EMBL" id="MFD2174827.1"/>
    </source>
</evidence>
<name>A0ABW5A956_9RHOB</name>
<dbReference type="Proteomes" id="UP001597413">
    <property type="component" value="Unassembled WGS sequence"/>
</dbReference>
<gene>
    <name evidence="1" type="ORF">ACFSM0_12050</name>
</gene>
<reference evidence="2" key="1">
    <citation type="journal article" date="2019" name="Int. J. Syst. Evol. Microbiol.">
        <title>The Global Catalogue of Microorganisms (GCM) 10K type strain sequencing project: providing services to taxonomists for standard genome sequencing and annotation.</title>
        <authorList>
            <consortium name="The Broad Institute Genomics Platform"/>
            <consortium name="The Broad Institute Genome Sequencing Center for Infectious Disease"/>
            <person name="Wu L."/>
            <person name="Ma J."/>
        </authorList>
    </citation>
    <scope>NUCLEOTIDE SEQUENCE [LARGE SCALE GENOMIC DNA]</scope>
    <source>
        <strain evidence="2">CCUG 55131</strain>
    </source>
</reference>
<proteinExistence type="predicted"/>
<evidence type="ECO:0000313" key="2">
    <source>
        <dbReference type="Proteomes" id="UP001597413"/>
    </source>
</evidence>
<protein>
    <submittedName>
        <fullName evidence="1">Uncharacterized protein</fullName>
    </submittedName>
</protein>
<sequence length="133" mass="13956">MTILGMPSAMRLDLSRLQQEARVWLTRACLGLALLAVVAFALERPGGGVAFSAAPPGIDTILKVIPAELRPLRPTSALVDRMAKGPPALACLPLRALPPRQGASRQAVGAPVLAVLPRRPHLRPAAQAPPAMI</sequence>